<evidence type="ECO:0000256" key="3">
    <source>
        <dbReference type="SAM" id="SignalP"/>
    </source>
</evidence>
<organism evidence="5 6">
    <name type="scientific">Cellulomonas alba</name>
    <dbReference type="NCBI Taxonomy" id="3053467"/>
    <lineage>
        <taxon>Bacteria</taxon>
        <taxon>Bacillati</taxon>
        <taxon>Actinomycetota</taxon>
        <taxon>Actinomycetes</taxon>
        <taxon>Micrococcales</taxon>
        <taxon>Cellulomonadaceae</taxon>
        <taxon>Cellulomonas</taxon>
    </lineage>
</organism>
<dbReference type="InterPro" id="IPR013783">
    <property type="entry name" value="Ig-like_fold"/>
</dbReference>
<dbReference type="Pfam" id="PF18911">
    <property type="entry name" value="PKD_4"/>
    <property type="match status" value="3"/>
</dbReference>
<protein>
    <submittedName>
        <fullName evidence="5">PKD domain-containing protein</fullName>
    </submittedName>
</protein>
<sequence length="1494" mass="154144">MSTNMIRPRRLVAAVAAAALLTIGFAAPSFADTQPADPSDPTSPATVAADGLPTVQIDGVIWSQVTVGDTVYAAGSFSTARPAGSAAGVNTVARANLLAFNINTGALITNFAPVLDGQARAITASPDGKRIYVTGDFSHVDGVYHVRVAAFDTATNTIVPGFKSTLGSAGLAVAASNTTVYVGGNFKSVASTTGGTLIPHTYLAALDANTGAVTSFSADADAPVTSLAYSPAADKVFVGGRFTQLTSNGTVSSFYGLATVDPATGAGIPLQANTYIRDAGSQSAILSLTAQGPDVFGTGYHFGTGGNTEGVFRIDAASGNLVWDADCHGDGYSSFMTGGVVYLATHQHYCGNIGGFPQPDPWVFHYATAFTYVPTGTNKADIYGYPDHVGQPAPSLLTWYPSFYSGSYTGQNQAGWSVTGNDKYVVFGGEFPGVNGKAQQGLVRFAVSSLAPNKRGPQLNDMYGNPWNVSASSHIQGQVRVSFPTTWDQDNETLTYNVYRGSTNTAPIATKTVTAKFWLPQTQVVVDNNLPLGSSQTYFVTATDPFGNKATAPAVTVTVNSTDTLSSYGSAVYNDGASDWWRLGEPSGSGVDDWAGALPMVANSGVTRGITGAVGGDSNTASHFDGTSNGFAATQTPIPGPNTFSIEAWFRTTTTAGGKIVGFGNANTGTSNNYDRHIYMDTSGKVYFGVYPGSSQTLQTSKAYNDGKWHQVAASLGPNGMQLFVDGARIASRADVTSAQAYSGYWRIGGDSPWSGAAFFNGDIDDVSIYPTPLTRAQVDAHWVAAGNTSTIPPAPADAYGAAVYNAGPDLYWRLGETSGTTAADSGPSSNNGSYKGNVTRNVTSGELVPTGNKGVSFNGNSNNLVSSVNSFTNPSTYSEELWFRTSTTTGGKLVGFGDAQTGTSGSYDRHVYMETGGQLTFGVWTGQANTITTSTAYNDNKWHYLVATQSADGMKLYVDGALQGTNPQTQAQAYTGYWRIGGDTTWGPQPWFRGSIDEFAIYPVALTANQVAAHWAIGTGGVPNQPPVASFTSTTTDLTAHLTSTSTDGDGTVASYLWTFDDGTSSTLQNPDHTFAAAGDHTVTLVVTDDDGATSNPVSHTVTVTAPNQAPTADFTVSKDQLKVTVDGSGSSDPDGNVASYRWTFDGNVSASTGSTASYTFPDTGTYTVTLQVTDDQGATSSVVSKQVSVTAPPPNQAPTASFTVSKTDLKVDVDGSGSNDPDGNVASYQWSFDGTVGGGSAATATHTFDTAGDHTVTLVVTDNQGATSAPVTKTVTLTAPTGPQTYAADAFGRTTASGWGTADTGGAYTLSGSASLFSVNGGVGKMTVNPGSTPKARLDGVSARDVDITTDVAFSALSSGTLRALVAARTNGTTNDYTLSVRVATTGAISLQLLTHVAGVETAVATANVPGVTYAAGQTLNIRFQAQGNGSTALRGRVWTAATEPTTWQITATDSAASLQAAGGVALSAYSPSSTTGAVTASWDDFAVKSSA</sequence>
<feature type="domain" description="PKD" evidence="4">
    <location>
        <begin position="1024"/>
        <end position="1110"/>
    </location>
</feature>
<dbReference type="InterPro" id="IPR001791">
    <property type="entry name" value="Laminin_G"/>
</dbReference>
<gene>
    <name evidence="5" type="ORF">QRT04_11645</name>
</gene>
<dbReference type="InterPro" id="IPR013320">
    <property type="entry name" value="ConA-like_dom_sf"/>
</dbReference>
<keyword evidence="6" id="KW-1185">Reference proteome</keyword>
<comment type="caution">
    <text evidence="5">The sequence shown here is derived from an EMBL/GenBank/DDBJ whole genome shotgun (WGS) entry which is preliminary data.</text>
</comment>
<dbReference type="CDD" id="cd00110">
    <property type="entry name" value="LamG"/>
    <property type="match status" value="1"/>
</dbReference>
<dbReference type="SMART" id="SM00282">
    <property type="entry name" value="LamG"/>
    <property type="match status" value="2"/>
</dbReference>
<dbReference type="InterPro" id="IPR029865">
    <property type="entry name" value="KIAA0319-like"/>
</dbReference>
<dbReference type="PROSITE" id="PS50093">
    <property type="entry name" value="PKD"/>
    <property type="match status" value="3"/>
</dbReference>
<dbReference type="InterPro" id="IPR006558">
    <property type="entry name" value="LamG-like"/>
</dbReference>
<feature type="domain" description="PKD" evidence="4">
    <location>
        <begin position="1196"/>
        <end position="1284"/>
    </location>
</feature>
<dbReference type="Gene3D" id="2.60.120.200">
    <property type="match status" value="2"/>
</dbReference>
<evidence type="ECO:0000256" key="2">
    <source>
        <dbReference type="ARBA" id="ARBA00023157"/>
    </source>
</evidence>
<dbReference type="InterPro" id="IPR000601">
    <property type="entry name" value="PKD_dom"/>
</dbReference>
<dbReference type="RefSeq" id="WP_289455423.1">
    <property type="nucleotide sequence ID" value="NZ_JAUCGQ010000001.1"/>
</dbReference>
<accession>A0ABT7SHB4</accession>
<evidence type="ECO:0000313" key="5">
    <source>
        <dbReference type="EMBL" id="MDM7855582.1"/>
    </source>
</evidence>
<dbReference type="SMART" id="SM00560">
    <property type="entry name" value="LamGL"/>
    <property type="match status" value="2"/>
</dbReference>
<reference evidence="5 6" key="1">
    <citation type="submission" date="2023-06" db="EMBL/GenBank/DDBJ databases">
        <title>Cellulomonas sp. MW4 Whole genome sequence.</title>
        <authorList>
            <person name="Park S."/>
        </authorList>
    </citation>
    <scope>NUCLEOTIDE SEQUENCE [LARGE SCALE GENOMIC DNA]</scope>
    <source>
        <strain evidence="5 6">MW4</strain>
    </source>
</reference>
<dbReference type="Gene3D" id="2.60.40.10">
    <property type="entry name" value="Immunoglobulins"/>
    <property type="match status" value="3"/>
</dbReference>
<keyword evidence="1 3" id="KW-0732">Signal</keyword>
<dbReference type="Pfam" id="PF13385">
    <property type="entry name" value="Laminin_G_3"/>
    <property type="match status" value="2"/>
</dbReference>
<evidence type="ECO:0000256" key="1">
    <source>
        <dbReference type="ARBA" id="ARBA00022729"/>
    </source>
</evidence>
<feature type="domain" description="PKD" evidence="4">
    <location>
        <begin position="1108"/>
        <end position="1192"/>
    </location>
</feature>
<dbReference type="SUPFAM" id="SSF63825">
    <property type="entry name" value="YWTD domain"/>
    <property type="match status" value="1"/>
</dbReference>
<feature type="signal peptide" evidence="3">
    <location>
        <begin position="1"/>
        <end position="31"/>
    </location>
</feature>
<dbReference type="Proteomes" id="UP001529338">
    <property type="component" value="Unassembled WGS sequence"/>
</dbReference>
<evidence type="ECO:0000259" key="4">
    <source>
        <dbReference type="PROSITE" id="PS50093"/>
    </source>
</evidence>
<dbReference type="PANTHER" id="PTHR46182">
    <property type="entry name" value="FI19480P1"/>
    <property type="match status" value="1"/>
</dbReference>
<dbReference type="SUPFAM" id="SSF49899">
    <property type="entry name" value="Concanavalin A-like lectins/glucanases"/>
    <property type="match status" value="2"/>
</dbReference>
<name>A0ABT7SHB4_9CELL</name>
<dbReference type="EMBL" id="JAUCGQ010000001">
    <property type="protein sequence ID" value="MDM7855582.1"/>
    <property type="molecule type" value="Genomic_DNA"/>
</dbReference>
<keyword evidence="2" id="KW-1015">Disulfide bond</keyword>
<proteinExistence type="predicted"/>
<dbReference type="PANTHER" id="PTHR46182:SF2">
    <property type="entry name" value="FI19480P1"/>
    <property type="match status" value="1"/>
</dbReference>
<dbReference type="SMART" id="SM00089">
    <property type="entry name" value="PKD"/>
    <property type="match status" value="3"/>
</dbReference>
<feature type="chain" id="PRO_5046351781" evidence="3">
    <location>
        <begin position="32"/>
        <end position="1494"/>
    </location>
</feature>
<dbReference type="CDD" id="cd00146">
    <property type="entry name" value="PKD"/>
    <property type="match status" value="3"/>
</dbReference>
<evidence type="ECO:0000313" key="6">
    <source>
        <dbReference type="Proteomes" id="UP001529338"/>
    </source>
</evidence>
<dbReference type="InterPro" id="IPR022409">
    <property type="entry name" value="PKD/Chitinase_dom"/>
</dbReference>
<dbReference type="InterPro" id="IPR035986">
    <property type="entry name" value="PKD_dom_sf"/>
</dbReference>
<dbReference type="SUPFAM" id="SSF49299">
    <property type="entry name" value="PKD domain"/>
    <property type="match status" value="3"/>
</dbReference>